<evidence type="ECO:0000256" key="4">
    <source>
        <dbReference type="ARBA" id="ARBA00022857"/>
    </source>
</evidence>
<dbReference type="SMART" id="SM00826">
    <property type="entry name" value="PKS_DH"/>
    <property type="match status" value="1"/>
</dbReference>
<dbReference type="SUPFAM" id="SSF47336">
    <property type="entry name" value="ACP-like"/>
    <property type="match status" value="1"/>
</dbReference>
<keyword evidence="5" id="KW-0560">Oxidoreductase</keyword>
<evidence type="ECO:0000256" key="3">
    <source>
        <dbReference type="ARBA" id="ARBA00022679"/>
    </source>
</evidence>
<dbReference type="SUPFAM" id="SSF55048">
    <property type="entry name" value="Probable ACP-binding domain of malonyl-CoA ACP transacylase"/>
    <property type="match status" value="1"/>
</dbReference>
<dbReference type="Gene3D" id="3.30.70.3290">
    <property type="match status" value="1"/>
</dbReference>
<evidence type="ECO:0000259" key="11">
    <source>
        <dbReference type="PROSITE" id="PS52004"/>
    </source>
</evidence>
<evidence type="ECO:0000256" key="7">
    <source>
        <dbReference type="ARBA" id="ARBA00023315"/>
    </source>
</evidence>
<comment type="caution">
    <text evidence="13">The sequence shown here is derived from an EMBL/GenBank/DDBJ whole genome shotgun (WGS) entry which is preliminary data.</text>
</comment>
<dbReference type="InterPro" id="IPR049552">
    <property type="entry name" value="PKS_DH_N"/>
</dbReference>
<keyword evidence="1" id="KW-0596">Phosphopantetheine</keyword>
<evidence type="ECO:0000259" key="10">
    <source>
        <dbReference type="PROSITE" id="PS50075"/>
    </source>
</evidence>
<dbReference type="Gene3D" id="3.10.129.110">
    <property type="entry name" value="Polyketide synthase dehydratase"/>
    <property type="match status" value="1"/>
</dbReference>
<dbReference type="Pfam" id="PF08242">
    <property type="entry name" value="Methyltransf_12"/>
    <property type="match status" value="1"/>
</dbReference>
<dbReference type="SUPFAM" id="SSF53901">
    <property type="entry name" value="Thiolase-like"/>
    <property type="match status" value="1"/>
</dbReference>
<dbReference type="Proteomes" id="UP001446871">
    <property type="component" value="Unassembled WGS sequence"/>
</dbReference>
<feature type="domain" description="Carrier" evidence="10">
    <location>
        <begin position="2470"/>
        <end position="2547"/>
    </location>
</feature>
<feature type="compositionally biased region" description="Polar residues" evidence="9">
    <location>
        <begin position="2453"/>
        <end position="2464"/>
    </location>
</feature>
<dbReference type="InterPro" id="IPR014031">
    <property type="entry name" value="Ketoacyl_synth_C"/>
</dbReference>
<dbReference type="InterPro" id="IPR014043">
    <property type="entry name" value="Acyl_transferase_dom"/>
</dbReference>
<dbReference type="InterPro" id="IPR036736">
    <property type="entry name" value="ACP-like_sf"/>
</dbReference>
<accession>A0ABR1UML4</accession>
<dbReference type="Gene3D" id="1.10.1200.10">
    <property type="entry name" value="ACP-like"/>
    <property type="match status" value="1"/>
</dbReference>
<dbReference type="InterPro" id="IPR020843">
    <property type="entry name" value="ER"/>
</dbReference>
<evidence type="ECO:0000256" key="8">
    <source>
        <dbReference type="PROSITE-ProRule" id="PRU01363"/>
    </source>
</evidence>
<dbReference type="InterPro" id="IPR016035">
    <property type="entry name" value="Acyl_Trfase/lysoPLipase"/>
</dbReference>
<dbReference type="SMART" id="SM00829">
    <property type="entry name" value="PKS_ER"/>
    <property type="match status" value="1"/>
</dbReference>
<dbReference type="InterPro" id="IPR009081">
    <property type="entry name" value="PP-bd_ACP"/>
</dbReference>
<dbReference type="Pfam" id="PF00109">
    <property type="entry name" value="ketoacyl-synt"/>
    <property type="match status" value="1"/>
</dbReference>
<evidence type="ECO:0000259" key="12">
    <source>
        <dbReference type="PROSITE" id="PS52019"/>
    </source>
</evidence>
<keyword evidence="3" id="KW-0808">Transferase</keyword>
<reference evidence="13 14" key="1">
    <citation type="submission" date="2023-01" db="EMBL/GenBank/DDBJ databases">
        <title>Analysis of 21 Apiospora genomes using comparative genomics revels a genus with tremendous synthesis potential of carbohydrate active enzymes and secondary metabolites.</title>
        <authorList>
            <person name="Sorensen T."/>
        </authorList>
    </citation>
    <scope>NUCLEOTIDE SEQUENCE [LARGE SCALE GENOMIC DNA]</scope>
    <source>
        <strain evidence="13 14">CBS 83171</strain>
    </source>
</reference>
<dbReference type="Pfam" id="PF00698">
    <property type="entry name" value="Acyl_transf_1"/>
    <property type="match status" value="1"/>
</dbReference>
<gene>
    <name evidence="13" type="ORF">PG996_010089</name>
</gene>
<dbReference type="InterPro" id="IPR013217">
    <property type="entry name" value="Methyltransf_12"/>
</dbReference>
<dbReference type="InterPro" id="IPR014030">
    <property type="entry name" value="Ketoacyl_synth_N"/>
</dbReference>
<dbReference type="InterPro" id="IPR016036">
    <property type="entry name" value="Malonyl_transacylase_ACP-bd"/>
</dbReference>
<keyword evidence="4" id="KW-0521">NADP</keyword>
<dbReference type="CDD" id="cd02440">
    <property type="entry name" value="AdoMet_MTases"/>
    <property type="match status" value="1"/>
</dbReference>
<feature type="region of interest" description="C-terminal hotdog fold" evidence="8">
    <location>
        <begin position="1104"/>
        <end position="1272"/>
    </location>
</feature>
<protein>
    <submittedName>
        <fullName evidence="13">Polyketide synthase</fullName>
    </submittedName>
</protein>
<dbReference type="Pfam" id="PF00550">
    <property type="entry name" value="PP-binding"/>
    <property type="match status" value="1"/>
</dbReference>
<evidence type="ECO:0000256" key="5">
    <source>
        <dbReference type="ARBA" id="ARBA00023002"/>
    </source>
</evidence>
<evidence type="ECO:0000256" key="6">
    <source>
        <dbReference type="ARBA" id="ARBA00023268"/>
    </source>
</evidence>
<feature type="region of interest" description="Disordered" evidence="9">
    <location>
        <begin position="2442"/>
        <end position="2467"/>
    </location>
</feature>
<keyword evidence="7" id="KW-0012">Acyltransferase</keyword>
<dbReference type="InterPro" id="IPR001227">
    <property type="entry name" value="Ac_transferase_dom_sf"/>
</dbReference>
<evidence type="ECO:0000256" key="9">
    <source>
        <dbReference type="SAM" id="MobiDB-lite"/>
    </source>
</evidence>
<dbReference type="Pfam" id="PF22621">
    <property type="entry name" value="CurL-like_PKS_C"/>
    <property type="match status" value="1"/>
</dbReference>
<feature type="domain" description="PKS/mFAS DH" evidence="12">
    <location>
        <begin position="954"/>
        <end position="1272"/>
    </location>
</feature>
<dbReference type="InterPro" id="IPR042104">
    <property type="entry name" value="PKS_dehydratase_sf"/>
</dbReference>
<dbReference type="InterPro" id="IPR011032">
    <property type="entry name" value="GroES-like_sf"/>
</dbReference>
<dbReference type="Gene3D" id="3.40.47.10">
    <property type="match status" value="1"/>
</dbReference>
<dbReference type="SUPFAM" id="SSF53335">
    <property type="entry name" value="S-adenosyl-L-methionine-dependent methyltransferases"/>
    <property type="match status" value="1"/>
</dbReference>
<dbReference type="SUPFAM" id="SSF51735">
    <property type="entry name" value="NAD(P)-binding Rossmann-fold domains"/>
    <property type="match status" value="2"/>
</dbReference>
<dbReference type="Pfam" id="PF08659">
    <property type="entry name" value="KR"/>
    <property type="match status" value="1"/>
</dbReference>
<dbReference type="CDD" id="cd00833">
    <property type="entry name" value="PKS"/>
    <property type="match status" value="1"/>
</dbReference>
<dbReference type="PANTHER" id="PTHR43775">
    <property type="entry name" value="FATTY ACID SYNTHASE"/>
    <property type="match status" value="1"/>
</dbReference>
<keyword evidence="6" id="KW-0511">Multifunctional enzyme</keyword>
<dbReference type="Gene3D" id="3.40.50.720">
    <property type="entry name" value="NAD(P)-binding Rossmann-like Domain"/>
    <property type="match status" value="1"/>
</dbReference>
<keyword evidence="14" id="KW-1185">Reference proteome</keyword>
<dbReference type="SUPFAM" id="SSF50129">
    <property type="entry name" value="GroES-like"/>
    <property type="match status" value="1"/>
</dbReference>
<dbReference type="Pfam" id="PF02801">
    <property type="entry name" value="Ketoacyl-synt_C"/>
    <property type="match status" value="1"/>
</dbReference>
<dbReference type="CDD" id="cd05195">
    <property type="entry name" value="enoyl_red"/>
    <property type="match status" value="1"/>
</dbReference>
<dbReference type="InterPro" id="IPR049900">
    <property type="entry name" value="PKS_mFAS_DH"/>
</dbReference>
<feature type="region of interest" description="N-terminal hotdog fold" evidence="8">
    <location>
        <begin position="954"/>
        <end position="1086"/>
    </location>
</feature>
<dbReference type="InterPro" id="IPR020807">
    <property type="entry name" value="PKS_DH"/>
</dbReference>
<dbReference type="SMART" id="SM00822">
    <property type="entry name" value="PKS_KR"/>
    <property type="match status" value="1"/>
</dbReference>
<feature type="region of interest" description="Disordered" evidence="9">
    <location>
        <begin position="2573"/>
        <end position="2605"/>
    </location>
</feature>
<dbReference type="Gene3D" id="3.90.180.10">
    <property type="entry name" value="Medium-chain alcohol dehydrogenases, catalytic domain"/>
    <property type="match status" value="1"/>
</dbReference>
<dbReference type="InterPro" id="IPR016039">
    <property type="entry name" value="Thiolase-like"/>
</dbReference>
<dbReference type="SMART" id="SM00823">
    <property type="entry name" value="PKS_PP"/>
    <property type="match status" value="1"/>
</dbReference>
<name>A0ABR1UML4_9PEZI</name>
<evidence type="ECO:0000256" key="2">
    <source>
        <dbReference type="ARBA" id="ARBA00022553"/>
    </source>
</evidence>
<dbReference type="Gene3D" id="3.40.366.10">
    <property type="entry name" value="Malonyl-Coenzyme A Acyl Carrier Protein, domain 2"/>
    <property type="match status" value="1"/>
</dbReference>
<dbReference type="InterPro" id="IPR013154">
    <property type="entry name" value="ADH-like_N"/>
</dbReference>
<keyword evidence="2" id="KW-0597">Phosphoprotein</keyword>
<sequence>MPQDAPIAVIGFAYRAPGVGGKGLWDYLAQARSAWSKIPPDRFDQDAYCRTGPEKSGIFRVQGGHFVPGDIYAFDAAFFNMRAEEAKNADPQQRMLLEVALEAAEMAGHSLNSLAGQKIGVFIGSGQHEYSGCLTEDTFGVKTFTATGIAPCMLANRLSYFFDIDGPSTVLDSACASSAYAVHQGVLAIRNGDCKAAFAAAASLNISPGGFLALEKTGALSGDGRSYSYDSKASGFGRGEGGACLLLKAMDEAIRDGDPIQAIIRSSACNHGGRSDGITMPNGIAHRKLLRRVHEVAGLDPSGTAVVEGHGTGTAVGDPIEAGAFTSVLAEHRTASNPIYIGSIKSNMGHLEGASGMIGMVKAILQVKHGVVFPTAGFESINPKIQDKEKIVVPKTQIQWPQGENRRILVTNFAYVDNGYERFGGSNAAVIIDGPPPKNSIETNGYSTDGESHMNGVNGNKLHQNGFKTKAKRVFVFSAKSERSLLAYLSSFEEYLTEASRTDDFMENLSYTLGERRTQFPYRVSVVADSTTVLLEKISISKASRAKERVIAFVFTGQGAQYPHMAAELQRYKVFSRAIAVAEAHFREFGATWSLKEELQKPDSTSYINDAKISQPACTAVQLSLVTLLRSWCVEPALVAGHSSGEIAAAFTAGLLSFETACAVAYFRGQATARLSSKYAGQGAMLALGIDIEEATDLINKHSEGAYATVAAINSPRSVTISGDILAIQNIQKAAGEKGLFSRRLKVEIAYHSRHMESVADWYLETIKPFCDGDLADQPAGESPFPTFVSSVTGQVQDRVAVDARYWVQNLVCPVRFCDAVQKLVMPQDKDMIGSKGTAANVVIEIGPHSALKNPIKQTIELTRPQKSGSQQAIPTTYLSSLIRDTDGDEALLDLASSLFTLGFSINIGEVNGTSLKTANVLDDLPAYAWDKSTSYKIESRSNHEWLFPGEPYNTLIGRPLPSNGGKERAYRQVFTLDEVPWIRDHAVAGSVVFPMTGYIACAIEAARKTLSVPAAAFVVRDFYIKERMEIQEEQAIDMVTKLKQAATGASNVSQTTWDFEISTWDKATGWTIHAHGSVQPETKSMKADTIGLEASLSLVDTTEELVEHDLTNYYKEAGVRATRFGPSFQNSVRFFSGKGYTVLEHKLRDLRNVLDGPDGPDGPKSVNSPVTVDPPTLDGFLQGGAPLQITEDGRLPAQMPNHISRFRVSNTIPSTPGQRFDIVTRLLHYDFKGGRMQIGVAAFSRGPDNALTPIAEWESVAFRTIGSAEENIDPAASLPDNWEWELLPSLEYLSDDQIEKVLPEHADDQAEETRAEDLKRIAWYYINKGLVETARDDRSNLPYHLAQFVKWGIRHDAASKVTLDSDAAATELRNMVRSRDAQGEMLCVLGEKIVPILRQEVEPLEIMLGDGLLTRHYEADAMNAHFSKTMGKLVSHLSDLVHNMRILEVGAGTGGTTLPVLQALTRDRKEGGGVYVNYTFTDISTGFFENARKKLDQWSQHITFQKLDITQDPVEQGFELEDFDVVIAANVLHATPDMRITMANVRKLLKPQGKLLLLEASAHPPTLLPFFLLPGWWYAEDQYRDREEGPMMPVSVWDRLLKDTGFSGVDVNVSDQLGGQEQVMGIMCSTRVGKMEASQTVTVCGPFMDKEEVGFAQTVADAVSEWFGCRTTMKAFADIDPTENPLYIVLDSPRNSLMKDVNAAKFDRLKDLLVHNAGLLWVIPHNGPVESGTIKGIMRTLRLEDEPKNLLIIDQLPVTMQGVSAILDLTKKLRDPEVTRTQDLDFVWHEGSIHVPRMRLLRELKEPFAVEQGISCRKLQKIWDGKRALEMTIDSAGSPDSIYYRRTDALQDPLGDEEVLVRVEAAGVSQRDLSLVLGSIPWTPPGFDGAGTIAKTGKSVTGLEVGDDVFFLSVETSSSFATYQKVKASHVALAPPFTCATDAATMPLAYSMAIYALVHTAHLEKGETVLIHGASGAIGQACITVAQHFGGTVYATAGTSDKREFLHTSYGLPNERILSSRTPEFRDKILCATSGKGIDVIVNSLSGDLMKETWSLVAPLGRFIDISKKDALQNTNLPMTPFENNATFHTIDLRGLAKHRPREMSRIFSTFADLARQRVALPIKPVSVFPISDFESGLRRLRSGEHSGKVVVTLGKNECVMAESDLRSTDVLLNPDATYMITGGTKGIGLSLGYWMIEHGAMNLVLLGRSGASGAEVQKLLSRYKGTNVRVRALACDVGSKRELEGVMGLIQDLPRVRGVVHSALLLSDKLFENATYEDWQIIMRPRVDAAWHLHELLPKDMDFFIGLGSLLGDTGNPGQAIYAGSAVFYHEFARYRSALGMPTVSIALPVVLDVGYVASNNLSDLLQQTLGATLTMADICTLVKGAVMVSSPLHRDAKAIACTFYLDGKPIRDGPWDYIHPVYARERVKEEAAKREKLAMTKSGGADGAPHSSTNGVSSGPWQQAVDDPLPGLTEALITKVAAMTMLDRDEVGADAPLASLSLDSLVSVELRNWIRREAGVELVLSAITGAESLRALAVEILAQRKRVGLNISDWLLAKLDVARRGRIVVSDTSQNEEDQVDDAENPGNRAESSTCRHDGAEGVKSRVVETIPKYAGQDIGQQHGNAVVKLVGLELEEYGGAVDDPREDGLLDLVSM</sequence>
<dbReference type="SUPFAM" id="SSF52151">
    <property type="entry name" value="FabD/lysophospholipase-like"/>
    <property type="match status" value="1"/>
</dbReference>
<dbReference type="InterPro" id="IPR020806">
    <property type="entry name" value="PKS_PP-bd"/>
</dbReference>
<dbReference type="Pfam" id="PF21089">
    <property type="entry name" value="PKS_DH_N"/>
    <property type="match status" value="1"/>
</dbReference>
<dbReference type="InterPro" id="IPR036291">
    <property type="entry name" value="NAD(P)-bd_dom_sf"/>
</dbReference>
<evidence type="ECO:0000313" key="13">
    <source>
        <dbReference type="EMBL" id="KAK8060159.1"/>
    </source>
</evidence>
<evidence type="ECO:0000313" key="14">
    <source>
        <dbReference type="Proteomes" id="UP001446871"/>
    </source>
</evidence>
<dbReference type="InterPro" id="IPR013968">
    <property type="entry name" value="PKS_KR"/>
</dbReference>
<dbReference type="PROSITE" id="PS52004">
    <property type="entry name" value="KS3_2"/>
    <property type="match status" value="1"/>
</dbReference>
<dbReference type="SMART" id="SM00825">
    <property type="entry name" value="PKS_KS"/>
    <property type="match status" value="1"/>
</dbReference>
<proteinExistence type="predicted"/>
<dbReference type="InterPro" id="IPR020841">
    <property type="entry name" value="PKS_Beta-ketoAc_synthase_dom"/>
</dbReference>
<feature type="domain" description="Ketosynthase family 3 (KS3)" evidence="11">
    <location>
        <begin position="4"/>
        <end position="434"/>
    </location>
</feature>
<dbReference type="SMART" id="SM00827">
    <property type="entry name" value="PKS_AT"/>
    <property type="match status" value="1"/>
</dbReference>
<dbReference type="Pfam" id="PF13602">
    <property type="entry name" value="ADH_zinc_N_2"/>
    <property type="match status" value="1"/>
</dbReference>
<dbReference type="InterPro" id="IPR018201">
    <property type="entry name" value="Ketoacyl_synth_AS"/>
</dbReference>
<dbReference type="PROSITE" id="PS50075">
    <property type="entry name" value="CARRIER"/>
    <property type="match status" value="1"/>
</dbReference>
<dbReference type="Pfam" id="PF08240">
    <property type="entry name" value="ADH_N"/>
    <property type="match status" value="1"/>
</dbReference>
<feature type="active site" description="Proton acceptor; for dehydratase activity" evidence="8">
    <location>
        <position position="986"/>
    </location>
</feature>
<feature type="active site" description="Proton donor; for dehydratase activity" evidence="8">
    <location>
        <position position="1179"/>
    </location>
</feature>
<dbReference type="InterPro" id="IPR050091">
    <property type="entry name" value="PKS_NRPS_Biosynth_Enz"/>
</dbReference>
<dbReference type="EMBL" id="JAQQWM010000006">
    <property type="protein sequence ID" value="KAK8060159.1"/>
    <property type="molecule type" value="Genomic_DNA"/>
</dbReference>
<dbReference type="InterPro" id="IPR057326">
    <property type="entry name" value="KR_dom"/>
</dbReference>
<feature type="compositionally biased region" description="Acidic residues" evidence="9">
    <location>
        <begin position="2577"/>
        <end position="2587"/>
    </location>
</feature>
<organism evidence="13 14">
    <name type="scientific">Apiospora saccharicola</name>
    <dbReference type="NCBI Taxonomy" id="335842"/>
    <lineage>
        <taxon>Eukaryota</taxon>
        <taxon>Fungi</taxon>
        <taxon>Dikarya</taxon>
        <taxon>Ascomycota</taxon>
        <taxon>Pezizomycotina</taxon>
        <taxon>Sordariomycetes</taxon>
        <taxon>Xylariomycetidae</taxon>
        <taxon>Amphisphaeriales</taxon>
        <taxon>Apiosporaceae</taxon>
        <taxon>Apiospora</taxon>
    </lineage>
</organism>
<dbReference type="PANTHER" id="PTHR43775:SF29">
    <property type="entry name" value="ASPERFURANONE POLYKETIDE SYNTHASE AFOG-RELATED"/>
    <property type="match status" value="1"/>
</dbReference>
<dbReference type="InterPro" id="IPR029063">
    <property type="entry name" value="SAM-dependent_MTases_sf"/>
</dbReference>
<dbReference type="Gene3D" id="3.40.50.150">
    <property type="entry name" value="Vaccinia Virus protein VP39"/>
    <property type="match status" value="1"/>
</dbReference>
<dbReference type="PROSITE" id="PS52019">
    <property type="entry name" value="PKS_MFAS_DH"/>
    <property type="match status" value="1"/>
</dbReference>
<dbReference type="PROSITE" id="PS00606">
    <property type="entry name" value="KS3_1"/>
    <property type="match status" value="1"/>
</dbReference>
<evidence type="ECO:0000256" key="1">
    <source>
        <dbReference type="ARBA" id="ARBA00022450"/>
    </source>
</evidence>